<feature type="transmembrane region" description="Helical" evidence="5">
    <location>
        <begin position="425"/>
        <end position="445"/>
    </location>
</feature>
<feature type="transmembrane region" description="Helical" evidence="5">
    <location>
        <begin position="162"/>
        <end position="185"/>
    </location>
</feature>
<keyword evidence="2 5" id="KW-0812">Transmembrane</keyword>
<dbReference type="EMBL" id="JBBCAQ010000007">
    <property type="protein sequence ID" value="KAK7602884.1"/>
    <property type="molecule type" value="Genomic_DNA"/>
</dbReference>
<keyword evidence="3 5" id="KW-1133">Transmembrane helix</keyword>
<protein>
    <recommendedName>
        <fullName evidence="6">Major facilitator superfamily (MFS) profile domain-containing protein</fullName>
    </recommendedName>
</protein>
<feature type="transmembrane region" description="Helical" evidence="5">
    <location>
        <begin position="191"/>
        <end position="209"/>
    </location>
</feature>
<dbReference type="PROSITE" id="PS50850">
    <property type="entry name" value="MFS"/>
    <property type="match status" value="1"/>
</dbReference>
<dbReference type="SUPFAM" id="SSF103473">
    <property type="entry name" value="MFS general substrate transporter"/>
    <property type="match status" value="1"/>
</dbReference>
<dbReference type="GO" id="GO:0016020">
    <property type="term" value="C:membrane"/>
    <property type="evidence" value="ECO:0007669"/>
    <property type="project" value="UniProtKB-SubCell"/>
</dbReference>
<sequence length="466" mass="53214">MAPWVKDAVPFRGNKPWKCKRFENVMSTKFNTNVECATTFNSKEVINCREWVFATNEVTIVREFGIFCENQKWRLSLIGSVNNLSQLLGIPLFGVISDRFGRKSTVIISSIMSSIFGMLRGLSTSYYMFLVFEFMDSFFGCAIYSTAYVLGIELVDPKMRSWAATVVAVFYPFGAVYIGFVAWYFQNWRKILIISYAPGLLFVLYFWLIPESIRWLHMRGRYDEARDILNKISVSNKIQLPDKIMSEEKKQLIRNEEKKSSFWNPLVTVFQSKRIVFRLMNCSFSWFATALVYYGLSINSVELVGSKYLNFILINGIEAPAVVLSGFIIENMKRRRSQSVSLFLSGVSCILCEFIPTEMIACRMTLYLISKFLISISFCILFVYTAEMFPTELRQTLSGFASTIGRIGSLIAPQTILMKEVAGEYTVVLLFGVVSISAGCLSIFFPETHNKELPDTLDQAKMENKA</sequence>
<feature type="transmembrane region" description="Helical" evidence="5">
    <location>
        <begin position="275"/>
        <end position="296"/>
    </location>
</feature>
<feature type="transmembrane region" description="Helical" evidence="5">
    <location>
        <begin position="366"/>
        <end position="386"/>
    </location>
</feature>
<keyword evidence="8" id="KW-1185">Reference proteome</keyword>
<gene>
    <name evidence="7" type="ORF">V9T40_006858</name>
</gene>
<dbReference type="PANTHER" id="PTHR24064">
    <property type="entry name" value="SOLUTE CARRIER FAMILY 22 MEMBER"/>
    <property type="match status" value="1"/>
</dbReference>
<dbReference type="CDD" id="cd17317">
    <property type="entry name" value="MFS_SLC22"/>
    <property type="match status" value="1"/>
</dbReference>
<feature type="transmembrane region" description="Helical" evidence="5">
    <location>
        <begin position="129"/>
        <end position="150"/>
    </location>
</feature>
<feature type="domain" description="Major facilitator superfamily (MFS) profile" evidence="6">
    <location>
        <begin position="1"/>
        <end position="450"/>
    </location>
</feature>
<evidence type="ECO:0000313" key="7">
    <source>
        <dbReference type="EMBL" id="KAK7602884.1"/>
    </source>
</evidence>
<feature type="transmembrane region" description="Helical" evidence="5">
    <location>
        <begin position="308"/>
        <end position="329"/>
    </location>
</feature>
<dbReference type="InterPro" id="IPR020846">
    <property type="entry name" value="MFS_dom"/>
</dbReference>
<evidence type="ECO:0000256" key="1">
    <source>
        <dbReference type="ARBA" id="ARBA00004141"/>
    </source>
</evidence>
<dbReference type="InterPro" id="IPR036259">
    <property type="entry name" value="MFS_trans_sf"/>
</dbReference>
<reference evidence="7 8" key="1">
    <citation type="submission" date="2024-03" db="EMBL/GenBank/DDBJ databases">
        <title>Adaptation during the transition from Ophiocordyceps entomopathogen to insect associate is accompanied by gene loss and intensified selection.</title>
        <authorList>
            <person name="Ward C.M."/>
            <person name="Onetto C.A."/>
            <person name="Borneman A.R."/>
        </authorList>
    </citation>
    <scope>NUCLEOTIDE SEQUENCE [LARGE SCALE GENOMIC DNA]</scope>
    <source>
        <strain evidence="7">AWRI1</strain>
        <tissue evidence="7">Single Adult Female</tissue>
    </source>
</reference>
<accession>A0AAN9Y948</accession>
<evidence type="ECO:0000256" key="2">
    <source>
        <dbReference type="ARBA" id="ARBA00022692"/>
    </source>
</evidence>
<evidence type="ECO:0000256" key="3">
    <source>
        <dbReference type="ARBA" id="ARBA00022989"/>
    </source>
</evidence>
<evidence type="ECO:0000313" key="8">
    <source>
        <dbReference type="Proteomes" id="UP001367676"/>
    </source>
</evidence>
<evidence type="ECO:0000259" key="6">
    <source>
        <dbReference type="PROSITE" id="PS50850"/>
    </source>
</evidence>
<dbReference type="Gene3D" id="1.20.1250.20">
    <property type="entry name" value="MFS general substrate transporter like domains"/>
    <property type="match status" value="1"/>
</dbReference>
<organism evidence="7 8">
    <name type="scientific">Parthenolecanium corni</name>
    <dbReference type="NCBI Taxonomy" id="536013"/>
    <lineage>
        <taxon>Eukaryota</taxon>
        <taxon>Metazoa</taxon>
        <taxon>Ecdysozoa</taxon>
        <taxon>Arthropoda</taxon>
        <taxon>Hexapoda</taxon>
        <taxon>Insecta</taxon>
        <taxon>Pterygota</taxon>
        <taxon>Neoptera</taxon>
        <taxon>Paraneoptera</taxon>
        <taxon>Hemiptera</taxon>
        <taxon>Sternorrhyncha</taxon>
        <taxon>Coccoidea</taxon>
        <taxon>Coccidae</taxon>
        <taxon>Parthenolecanium</taxon>
    </lineage>
</organism>
<comment type="subcellular location">
    <subcellularLocation>
        <location evidence="1">Membrane</location>
        <topology evidence="1">Multi-pass membrane protein</topology>
    </subcellularLocation>
</comment>
<proteinExistence type="predicted"/>
<name>A0AAN9Y948_9HEMI</name>
<evidence type="ECO:0000256" key="4">
    <source>
        <dbReference type="ARBA" id="ARBA00023136"/>
    </source>
</evidence>
<feature type="transmembrane region" description="Helical" evidence="5">
    <location>
        <begin position="106"/>
        <end position="123"/>
    </location>
</feature>
<dbReference type="GO" id="GO:0022857">
    <property type="term" value="F:transmembrane transporter activity"/>
    <property type="evidence" value="ECO:0007669"/>
    <property type="project" value="InterPro"/>
</dbReference>
<keyword evidence="4 5" id="KW-0472">Membrane</keyword>
<dbReference type="Proteomes" id="UP001367676">
    <property type="component" value="Unassembled WGS sequence"/>
</dbReference>
<evidence type="ECO:0000256" key="5">
    <source>
        <dbReference type="SAM" id="Phobius"/>
    </source>
</evidence>
<comment type="caution">
    <text evidence="7">The sequence shown here is derived from an EMBL/GenBank/DDBJ whole genome shotgun (WGS) entry which is preliminary data.</text>
</comment>
<dbReference type="InterPro" id="IPR005828">
    <property type="entry name" value="MFS_sugar_transport-like"/>
</dbReference>
<dbReference type="AlphaFoldDB" id="A0AAN9Y948"/>
<dbReference type="Pfam" id="PF00083">
    <property type="entry name" value="Sugar_tr"/>
    <property type="match status" value="1"/>
</dbReference>